<proteinExistence type="predicted"/>
<comment type="caution">
    <text evidence="1">The sequence shown here is derived from an EMBL/GenBank/DDBJ whole genome shotgun (WGS) entry which is preliminary data.</text>
</comment>
<dbReference type="EMBL" id="JASMQC010000023">
    <property type="protein sequence ID" value="KAK1935451.1"/>
    <property type="molecule type" value="Genomic_DNA"/>
</dbReference>
<evidence type="ECO:0000313" key="1">
    <source>
        <dbReference type="EMBL" id="KAK1935451.1"/>
    </source>
</evidence>
<sequence length="66" mass="7130">MRELAELLLLDEEQAGTQNPAPRLSAASAHPASVLAVYAHSTQRFNCTLCVYSAASFAALTRHRDS</sequence>
<name>A0AAD9LGI0_9STRA</name>
<accession>A0AAD9LGI0</accession>
<organism evidence="1 2">
    <name type="scientific">Phytophthora citrophthora</name>
    <dbReference type="NCBI Taxonomy" id="4793"/>
    <lineage>
        <taxon>Eukaryota</taxon>
        <taxon>Sar</taxon>
        <taxon>Stramenopiles</taxon>
        <taxon>Oomycota</taxon>
        <taxon>Peronosporomycetes</taxon>
        <taxon>Peronosporales</taxon>
        <taxon>Peronosporaceae</taxon>
        <taxon>Phytophthora</taxon>
    </lineage>
</organism>
<reference evidence="1" key="1">
    <citation type="submission" date="2023-08" db="EMBL/GenBank/DDBJ databases">
        <title>Reference Genome Resource for the Citrus Pathogen Phytophthora citrophthora.</title>
        <authorList>
            <person name="Moller H."/>
            <person name="Coetzee B."/>
            <person name="Rose L.J."/>
            <person name="Van Niekerk J.M."/>
        </authorList>
    </citation>
    <scope>NUCLEOTIDE SEQUENCE</scope>
    <source>
        <strain evidence="1">STE-U-9442</strain>
    </source>
</reference>
<gene>
    <name evidence="1" type="ORF">P3T76_010676</name>
</gene>
<dbReference type="AlphaFoldDB" id="A0AAD9LGI0"/>
<keyword evidence="2" id="KW-1185">Reference proteome</keyword>
<dbReference type="Proteomes" id="UP001259832">
    <property type="component" value="Unassembled WGS sequence"/>
</dbReference>
<protein>
    <submittedName>
        <fullName evidence="1">Uncharacterized protein</fullName>
    </submittedName>
</protein>
<evidence type="ECO:0000313" key="2">
    <source>
        <dbReference type="Proteomes" id="UP001259832"/>
    </source>
</evidence>